<dbReference type="Gene3D" id="1.10.10.10">
    <property type="entry name" value="Winged helix-like DNA-binding domain superfamily/Winged helix DNA-binding domain"/>
    <property type="match status" value="1"/>
</dbReference>
<feature type="domain" description="SIS" evidence="5">
    <location>
        <begin position="128"/>
        <end position="266"/>
    </location>
</feature>
<dbReference type="Pfam" id="PF01380">
    <property type="entry name" value="SIS"/>
    <property type="match status" value="1"/>
</dbReference>
<dbReference type="GO" id="GO:0097367">
    <property type="term" value="F:carbohydrate derivative binding"/>
    <property type="evidence" value="ECO:0007669"/>
    <property type="project" value="InterPro"/>
</dbReference>
<dbReference type="PANTHER" id="PTHR30514">
    <property type="entry name" value="GLUCOKINASE"/>
    <property type="match status" value="1"/>
</dbReference>
<evidence type="ECO:0000256" key="1">
    <source>
        <dbReference type="ARBA" id="ARBA00023015"/>
    </source>
</evidence>
<dbReference type="Gene3D" id="3.40.50.10490">
    <property type="entry name" value="Glucose-6-phosphate isomerase like protein, domain 1"/>
    <property type="match status" value="1"/>
</dbReference>
<accession>A0A8J3NI04</accession>
<gene>
    <name evidence="6" type="ORF">Cba03nite_32890</name>
</gene>
<dbReference type="PANTHER" id="PTHR30514:SF18">
    <property type="entry name" value="RPIR-FAMILY TRANSCRIPTIONAL REGULATOR"/>
    <property type="match status" value="1"/>
</dbReference>
<dbReference type="InterPro" id="IPR001347">
    <property type="entry name" value="SIS_dom"/>
</dbReference>
<dbReference type="InterPro" id="IPR035472">
    <property type="entry name" value="RpiR-like_SIS"/>
</dbReference>
<sequence length="286" mass="30666">MTAVEHGVAGMIHARLGECSPAERRVARVVLAAYPAAALETVAVLAERAGVSGPTVLRFVNRLGFGGYPEFQKALRDELAERDTSPLAAYTAEPPAASGGALERARRVLPQAVEATLAELPEAEVEAAVRLLADPQLRVTGHGGRFSMLLAHYLVMHLVQVRGNSRLLPAGQVERAGLLAELGRRDLLVLFDYRRYEQPTLLLAQAAKEHEAKIILFTDRWLSPVAGVADVVLPSRVDSPSAYDSFVPTVAVLETLIDGVIARLGPAAGDRLTSIEAAAQRYGLLE</sequence>
<dbReference type="InterPro" id="IPR000281">
    <property type="entry name" value="HTH_RpiR"/>
</dbReference>
<dbReference type="GO" id="GO:0003700">
    <property type="term" value="F:DNA-binding transcription factor activity"/>
    <property type="evidence" value="ECO:0007669"/>
    <property type="project" value="InterPro"/>
</dbReference>
<dbReference type="PROSITE" id="PS51464">
    <property type="entry name" value="SIS"/>
    <property type="match status" value="1"/>
</dbReference>
<reference evidence="6 7" key="1">
    <citation type="submission" date="2021-01" db="EMBL/GenBank/DDBJ databases">
        <title>Whole genome shotgun sequence of Catellatospora bangladeshensis NBRC 107357.</title>
        <authorList>
            <person name="Komaki H."/>
            <person name="Tamura T."/>
        </authorList>
    </citation>
    <scope>NUCLEOTIDE SEQUENCE [LARGE SCALE GENOMIC DNA]</scope>
    <source>
        <strain evidence="6 7">NBRC 107357</strain>
    </source>
</reference>
<dbReference type="InterPro" id="IPR036388">
    <property type="entry name" value="WH-like_DNA-bd_sf"/>
</dbReference>
<evidence type="ECO:0000259" key="5">
    <source>
        <dbReference type="PROSITE" id="PS51464"/>
    </source>
</evidence>
<dbReference type="EMBL" id="BONF01000017">
    <property type="protein sequence ID" value="GIF81940.1"/>
    <property type="molecule type" value="Genomic_DNA"/>
</dbReference>
<dbReference type="InterPro" id="IPR009057">
    <property type="entry name" value="Homeodomain-like_sf"/>
</dbReference>
<dbReference type="Pfam" id="PF01418">
    <property type="entry name" value="HTH_6"/>
    <property type="match status" value="1"/>
</dbReference>
<dbReference type="GO" id="GO:0003677">
    <property type="term" value="F:DNA binding"/>
    <property type="evidence" value="ECO:0007669"/>
    <property type="project" value="UniProtKB-KW"/>
</dbReference>
<dbReference type="SUPFAM" id="SSF46689">
    <property type="entry name" value="Homeodomain-like"/>
    <property type="match status" value="1"/>
</dbReference>
<dbReference type="PROSITE" id="PS51071">
    <property type="entry name" value="HTH_RPIR"/>
    <property type="match status" value="1"/>
</dbReference>
<dbReference type="InterPro" id="IPR047640">
    <property type="entry name" value="RpiR-like"/>
</dbReference>
<organism evidence="6 7">
    <name type="scientific">Catellatospora bangladeshensis</name>
    <dbReference type="NCBI Taxonomy" id="310355"/>
    <lineage>
        <taxon>Bacteria</taxon>
        <taxon>Bacillati</taxon>
        <taxon>Actinomycetota</taxon>
        <taxon>Actinomycetes</taxon>
        <taxon>Micromonosporales</taxon>
        <taxon>Micromonosporaceae</taxon>
        <taxon>Catellatospora</taxon>
    </lineage>
</organism>
<dbReference type="AlphaFoldDB" id="A0A8J3NI04"/>
<feature type="domain" description="HTH rpiR-type" evidence="4">
    <location>
        <begin position="6"/>
        <end position="82"/>
    </location>
</feature>
<dbReference type="CDD" id="cd05013">
    <property type="entry name" value="SIS_RpiR"/>
    <property type="match status" value="1"/>
</dbReference>
<evidence type="ECO:0000256" key="3">
    <source>
        <dbReference type="ARBA" id="ARBA00023163"/>
    </source>
</evidence>
<keyword evidence="2" id="KW-0238">DNA-binding</keyword>
<keyword evidence="7" id="KW-1185">Reference proteome</keyword>
<evidence type="ECO:0000256" key="2">
    <source>
        <dbReference type="ARBA" id="ARBA00023125"/>
    </source>
</evidence>
<evidence type="ECO:0000259" key="4">
    <source>
        <dbReference type="PROSITE" id="PS51071"/>
    </source>
</evidence>
<keyword evidence="3" id="KW-0804">Transcription</keyword>
<dbReference type="SUPFAM" id="SSF53697">
    <property type="entry name" value="SIS domain"/>
    <property type="match status" value="1"/>
</dbReference>
<dbReference type="RefSeq" id="WP_203746660.1">
    <property type="nucleotide sequence ID" value="NZ_BONF01000017.1"/>
</dbReference>
<dbReference type="InterPro" id="IPR046348">
    <property type="entry name" value="SIS_dom_sf"/>
</dbReference>
<dbReference type="Proteomes" id="UP000601223">
    <property type="component" value="Unassembled WGS sequence"/>
</dbReference>
<protein>
    <recommendedName>
        <fullName evidence="8">RpiR family transcriptional regulator</fullName>
    </recommendedName>
</protein>
<keyword evidence="1" id="KW-0805">Transcription regulation</keyword>
<evidence type="ECO:0000313" key="7">
    <source>
        <dbReference type="Proteomes" id="UP000601223"/>
    </source>
</evidence>
<comment type="caution">
    <text evidence="6">The sequence shown here is derived from an EMBL/GenBank/DDBJ whole genome shotgun (WGS) entry which is preliminary data.</text>
</comment>
<evidence type="ECO:0008006" key="8">
    <source>
        <dbReference type="Google" id="ProtNLM"/>
    </source>
</evidence>
<proteinExistence type="predicted"/>
<name>A0A8J3NI04_9ACTN</name>
<evidence type="ECO:0000313" key="6">
    <source>
        <dbReference type="EMBL" id="GIF81940.1"/>
    </source>
</evidence>
<dbReference type="GO" id="GO:1901135">
    <property type="term" value="P:carbohydrate derivative metabolic process"/>
    <property type="evidence" value="ECO:0007669"/>
    <property type="project" value="InterPro"/>
</dbReference>